<keyword evidence="9 15" id="KW-0862">Zinc</keyword>
<comment type="catalytic activity">
    <reaction evidence="14">
        <text>RX + glutathione = an S-substituted glutathione + a halide anion + H(+)</text>
        <dbReference type="Rhea" id="RHEA:16437"/>
        <dbReference type="ChEBI" id="CHEBI:15378"/>
        <dbReference type="ChEBI" id="CHEBI:16042"/>
        <dbReference type="ChEBI" id="CHEBI:17792"/>
        <dbReference type="ChEBI" id="CHEBI:57925"/>
        <dbReference type="ChEBI" id="CHEBI:90779"/>
        <dbReference type="EC" id="2.5.1.18"/>
    </reaction>
</comment>
<reference evidence="16" key="1">
    <citation type="thesis" date="2020" institute="ProQuest LLC" country="789 East Eisenhower Parkway, Ann Arbor, MI, USA">
        <title>Comparative Genomics and Chromosome Evolution.</title>
        <authorList>
            <person name="Mudd A.B."/>
        </authorList>
    </citation>
    <scope>NUCLEOTIDE SEQUENCE</scope>
    <source>
        <strain evidence="16">HN-11 Male</strain>
        <tissue evidence="16">Kidney and liver</tissue>
    </source>
</reference>
<evidence type="ECO:0000313" key="16">
    <source>
        <dbReference type="EMBL" id="KAG9477515.1"/>
    </source>
</evidence>
<gene>
    <name evidence="16" type="ORF">GDO78_002749</name>
</gene>
<dbReference type="SMART" id="SM01260">
    <property type="entry name" value="LANC_like"/>
    <property type="match status" value="1"/>
</dbReference>
<dbReference type="GO" id="GO:0005975">
    <property type="term" value="P:carbohydrate metabolic process"/>
    <property type="evidence" value="ECO:0007669"/>
    <property type="project" value="InterPro"/>
</dbReference>
<keyword evidence="7" id="KW-0808">Transferase</keyword>
<comment type="caution">
    <text evidence="16">The sequence shown here is derived from an EMBL/GenBank/DDBJ whole genome shotgun (WGS) entry which is preliminary data.</text>
</comment>
<evidence type="ECO:0000256" key="2">
    <source>
        <dbReference type="ARBA" id="ARBA00004496"/>
    </source>
</evidence>
<proteinExistence type="inferred from homology"/>
<accession>A0A8J6K3L2</accession>
<evidence type="ECO:0000256" key="13">
    <source>
        <dbReference type="ARBA" id="ARBA00043169"/>
    </source>
</evidence>
<evidence type="ECO:0000256" key="10">
    <source>
        <dbReference type="ARBA" id="ARBA00023136"/>
    </source>
</evidence>
<dbReference type="InterPro" id="IPR012341">
    <property type="entry name" value="6hp_glycosidase-like_sf"/>
</dbReference>
<name>A0A8J6K3L2_ELECQ</name>
<evidence type="ECO:0000256" key="11">
    <source>
        <dbReference type="ARBA" id="ARBA00035808"/>
    </source>
</evidence>
<feature type="binding site" evidence="15">
    <location>
        <position position="328"/>
    </location>
    <ligand>
        <name>Zn(2+)</name>
        <dbReference type="ChEBI" id="CHEBI:29105"/>
    </ligand>
</feature>
<evidence type="ECO:0000256" key="9">
    <source>
        <dbReference type="ARBA" id="ARBA00022833"/>
    </source>
</evidence>
<dbReference type="GO" id="GO:0005886">
    <property type="term" value="C:plasma membrane"/>
    <property type="evidence" value="ECO:0007669"/>
    <property type="project" value="UniProtKB-SubCell"/>
</dbReference>
<comment type="catalytic activity">
    <reaction evidence="11">
        <text>1-chloro-2,4-dinitrobenzene + glutathione = 2,4-dinitrophenyl-S-glutathione + chloride + H(+)</text>
        <dbReference type="Rhea" id="RHEA:51220"/>
        <dbReference type="ChEBI" id="CHEBI:15378"/>
        <dbReference type="ChEBI" id="CHEBI:17996"/>
        <dbReference type="ChEBI" id="CHEBI:34718"/>
        <dbReference type="ChEBI" id="CHEBI:57925"/>
        <dbReference type="ChEBI" id="CHEBI:133977"/>
        <dbReference type="EC" id="2.5.1.18"/>
    </reaction>
</comment>
<evidence type="ECO:0000256" key="6">
    <source>
        <dbReference type="ARBA" id="ARBA00022490"/>
    </source>
</evidence>
<comment type="subcellular location">
    <subcellularLocation>
        <location evidence="1">Cell membrane</location>
        <topology evidence="1">Peripheral membrane protein</topology>
    </subcellularLocation>
    <subcellularLocation>
        <location evidence="2">Cytoplasm</location>
    </subcellularLocation>
</comment>
<comment type="similarity">
    <text evidence="3">Belongs to the LanC-like protein family.</text>
</comment>
<evidence type="ECO:0000256" key="3">
    <source>
        <dbReference type="ARBA" id="ARBA00007179"/>
    </source>
</evidence>
<keyword evidence="6" id="KW-0963">Cytoplasm</keyword>
<keyword evidence="8 15" id="KW-0479">Metal-binding</keyword>
<dbReference type="AlphaFoldDB" id="A0A8J6K3L2"/>
<dbReference type="GO" id="GO:0004364">
    <property type="term" value="F:glutathione transferase activity"/>
    <property type="evidence" value="ECO:0007669"/>
    <property type="project" value="UniProtKB-EC"/>
</dbReference>
<evidence type="ECO:0000256" key="7">
    <source>
        <dbReference type="ARBA" id="ARBA00022679"/>
    </source>
</evidence>
<dbReference type="PANTHER" id="PTHR12736">
    <property type="entry name" value="LANC-LIKE PROTEIN"/>
    <property type="match status" value="1"/>
</dbReference>
<evidence type="ECO:0000256" key="1">
    <source>
        <dbReference type="ARBA" id="ARBA00004202"/>
    </source>
</evidence>
<keyword evidence="17" id="KW-1185">Reference proteome</keyword>
<evidence type="ECO:0000256" key="15">
    <source>
        <dbReference type="PIRSR" id="PIRSR607822-1"/>
    </source>
</evidence>
<evidence type="ECO:0000256" key="14">
    <source>
        <dbReference type="ARBA" id="ARBA00047960"/>
    </source>
</evidence>
<sequence length="404" mass="46117">MDIRSFQNPYLYQDYSKDDSTPFNSVGQLNPVFVNRLNCKIQELLQLLNTGLQSADRDDFTVYTGWSGIALLYLHLSEMYGDQSYLLKAQEYVSKALHCLKKRDVTFLCGEAGPYAVAAVVLYKLGSHKEADECILRILQMHSSVMKLESRIPDELLYGRMGYLYALLFINKHYKGEKVSSQYIREVCDIVIISGENLAVHKRMKNQSPLMYEWYGEYYVGPAHGLAGIYYYLMQPECNVSIEKLQTFVRPSVEYVRQLRYPTGNYPACIGDSRDLLVHWCHGAPGVIYMLTQAYKIFQDTAYLADAAHCAEISWQRGLLKKGYGICHGAAGNAYSFLAMYNLTHDLKYLYRACKFAEWCMDYGDHGCRIPDSPFSLFEGLAGTIYFLVDLLNPANAKFPAFEI</sequence>
<dbReference type="SUPFAM" id="SSF158745">
    <property type="entry name" value="LanC-like"/>
    <property type="match status" value="1"/>
</dbReference>
<dbReference type="InterPro" id="IPR007822">
    <property type="entry name" value="LANC-like"/>
</dbReference>
<dbReference type="PANTHER" id="PTHR12736:SF5">
    <property type="entry name" value="GLUTATHIONE S-TRANSFERASE LANCL1"/>
    <property type="match status" value="1"/>
</dbReference>
<evidence type="ECO:0000256" key="8">
    <source>
        <dbReference type="ARBA" id="ARBA00022723"/>
    </source>
</evidence>
<evidence type="ECO:0000256" key="5">
    <source>
        <dbReference type="ARBA" id="ARBA00022475"/>
    </source>
</evidence>
<dbReference type="PRINTS" id="PR01951">
    <property type="entry name" value="LANCEUKARYTE"/>
</dbReference>
<keyword evidence="5" id="KW-1003">Cell membrane</keyword>
<evidence type="ECO:0000256" key="4">
    <source>
        <dbReference type="ARBA" id="ARBA00012452"/>
    </source>
</evidence>
<dbReference type="GO" id="GO:0005737">
    <property type="term" value="C:cytoplasm"/>
    <property type="evidence" value="ECO:0007669"/>
    <property type="project" value="UniProtKB-SubCell"/>
</dbReference>
<feature type="binding site" evidence="15">
    <location>
        <position position="327"/>
    </location>
    <ligand>
        <name>Zn(2+)</name>
        <dbReference type="ChEBI" id="CHEBI:29105"/>
    </ligand>
</feature>
<dbReference type="CDD" id="cd04794">
    <property type="entry name" value="euk_LANCL"/>
    <property type="match status" value="1"/>
</dbReference>
<dbReference type="OrthoDB" id="10257263at2759"/>
<organism evidence="16 17">
    <name type="scientific">Eleutherodactylus coqui</name>
    <name type="common">Puerto Rican coqui</name>
    <dbReference type="NCBI Taxonomy" id="57060"/>
    <lineage>
        <taxon>Eukaryota</taxon>
        <taxon>Metazoa</taxon>
        <taxon>Chordata</taxon>
        <taxon>Craniata</taxon>
        <taxon>Vertebrata</taxon>
        <taxon>Euteleostomi</taxon>
        <taxon>Amphibia</taxon>
        <taxon>Batrachia</taxon>
        <taxon>Anura</taxon>
        <taxon>Neobatrachia</taxon>
        <taxon>Hyloidea</taxon>
        <taxon>Eleutherodactylidae</taxon>
        <taxon>Eleutherodactylinae</taxon>
        <taxon>Eleutherodactylus</taxon>
        <taxon>Eleutherodactylus</taxon>
    </lineage>
</organism>
<evidence type="ECO:0000256" key="12">
    <source>
        <dbReference type="ARBA" id="ARBA00039457"/>
    </source>
</evidence>
<dbReference type="Proteomes" id="UP000770717">
    <property type="component" value="Unassembled WGS sequence"/>
</dbReference>
<dbReference type="GO" id="GO:0031179">
    <property type="term" value="P:peptide modification"/>
    <property type="evidence" value="ECO:0007669"/>
    <property type="project" value="InterPro"/>
</dbReference>
<dbReference type="InterPro" id="IPR020464">
    <property type="entry name" value="LanC-like_prot_euk"/>
</dbReference>
<dbReference type="EMBL" id="WNTK01000010">
    <property type="protein sequence ID" value="KAG9477515.1"/>
    <property type="molecule type" value="Genomic_DNA"/>
</dbReference>
<feature type="binding site" evidence="15">
    <location>
        <position position="281"/>
    </location>
    <ligand>
        <name>Zn(2+)</name>
        <dbReference type="ChEBI" id="CHEBI:29105"/>
    </ligand>
</feature>
<protein>
    <recommendedName>
        <fullName evidence="12">Glutathione S-transferase LANCL1</fullName>
        <ecNumber evidence="4">2.5.1.18</ecNumber>
    </recommendedName>
    <alternativeName>
        <fullName evidence="13">LanC-like protein 1</fullName>
    </alternativeName>
</protein>
<dbReference type="GO" id="GO:0046872">
    <property type="term" value="F:metal ion binding"/>
    <property type="evidence" value="ECO:0007669"/>
    <property type="project" value="UniProtKB-KW"/>
</dbReference>
<dbReference type="PRINTS" id="PR01950">
    <property type="entry name" value="LANCSUPER"/>
</dbReference>
<dbReference type="Gene3D" id="1.50.10.10">
    <property type="match status" value="1"/>
</dbReference>
<dbReference type="EC" id="2.5.1.18" evidence="4"/>
<keyword evidence="10" id="KW-0472">Membrane</keyword>
<dbReference type="Pfam" id="PF05147">
    <property type="entry name" value="LANC_like"/>
    <property type="match status" value="1"/>
</dbReference>
<evidence type="ECO:0000313" key="17">
    <source>
        <dbReference type="Proteomes" id="UP000770717"/>
    </source>
</evidence>